<keyword evidence="1" id="KW-0812">Transmembrane</keyword>
<proteinExistence type="predicted"/>
<sequence length="193" mass="19262">MRIMVGGLAAGLVYGTATSLANALSSPYTQLGMPLKGTVWSGAAKVLGLLMDAGWSWAALAVGIGWLARTWARGAPAGVLALVAASGAYYATDACVADAGGGLAVWSVVAVPFGLALGAVGAAIRRPGVTGLLAALTVPVGAAVQMLVLPPRPHLTMTPPVILAEAIVWTGAALGAGWALHRFLTTRRATAPG</sequence>
<dbReference type="EMBL" id="CP109535">
    <property type="protein sequence ID" value="WTY98752.1"/>
    <property type="molecule type" value="Genomic_DNA"/>
</dbReference>
<name>A0AAU3H1L3_9ACTN</name>
<evidence type="ECO:0000256" key="1">
    <source>
        <dbReference type="SAM" id="Phobius"/>
    </source>
</evidence>
<organism evidence="2">
    <name type="scientific">Streptomyces sp. NBC_01401</name>
    <dbReference type="NCBI Taxonomy" id="2903854"/>
    <lineage>
        <taxon>Bacteria</taxon>
        <taxon>Bacillati</taxon>
        <taxon>Actinomycetota</taxon>
        <taxon>Actinomycetes</taxon>
        <taxon>Kitasatosporales</taxon>
        <taxon>Streptomycetaceae</taxon>
        <taxon>Streptomyces</taxon>
    </lineage>
</organism>
<feature type="transmembrane region" description="Helical" evidence="1">
    <location>
        <begin position="161"/>
        <end position="180"/>
    </location>
</feature>
<feature type="transmembrane region" description="Helical" evidence="1">
    <location>
        <begin position="131"/>
        <end position="149"/>
    </location>
</feature>
<accession>A0AAU3H1L3</accession>
<evidence type="ECO:0008006" key="3">
    <source>
        <dbReference type="Google" id="ProtNLM"/>
    </source>
</evidence>
<dbReference type="AlphaFoldDB" id="A0AAU3H1L3"/>
<feature type="transmembrane region" description="Helical" evidence="1">
    <location>
        <begin position="74"/>
        <end position="91"/>
    </location>
</feature>
<protein>
    <recommendedName>
        <fullName evidence="3">DUF998 domain-containing protein</fullName>
    </recommendedName>
</protein>
<reference evidence="2" key="1">
    <citation type="submission" date="2022-10" db="EMBL/GenBank/DDBJ databases">
        <title>The complete genomes of actinobacterial strains from the NBC collection.</title>
        <authorList>
            <person name="Joergensen T.S."/>
            <person name="Alvarez Arevalo M."/>
            <person name="Sterndorff E.B."/>
            <person name="Faurdal D."/>
            <person name="Vuksanovic O."/>
            <person name="Mourched A.-S."/>
            <person name="Charusanti P."/>
            <person name="Shaw S."/>
            <person name="Blin K."/>
            <person name="Weber T."/>
        </authorList>
    </citation>
    <scope>NUCLEOTIDE SEQUENCE</scope>
    <source>
        <strain evidence="2">NBC_01401</strain>
    </source>
</reference>
<keyword evidence="1" id="KW-0472">Membrane</keyword>
<gene>
    <name evidence="2" type="ORF">OG626_29555</name>
</gene>
<keyword evidence="1" id="KW-1133">Transmembrane helix</keyword>
<feature type="transmembrane region" description="Helical" evidence="1">
    <location>
        <begin position="103"/>
        <end position="124"/>
    </location>
</feature>
<evidence type="ECO:0000313" key="2">
    <source>
        <dbReference type="EMBL" id="WTY98752.1"/>
    </source>
</evidence>
<feature type="transmembrane region" description="Helical" evidence="1">
    <location>
        <begin position="47"/>
        <end position="67"/>
    </location>
</feature>